<comment type="caution">
    <text evidence="3">The sequence shown here is derived from an EMBL/GenBank/DDBJ whole genome shotgun (WGS) entry which is preliminary data.</text>
</comment>
<dbReference type="InterPro" id="IPR029052">
    <property type="entry name" value="Metallo-depent_PP-like"/>
</dbReference>
<dbReference type="AlphaFoldDB" id="A0A7V3RIH9"/>
<protein>
    <submittedName>
        <fullName evidence="3">CapA family protein</fullName>
    </submittedName>
</protein>
<dbReference type="Pfam" id="PF09587">
    <property type="entry name" value="PGA_cap"/>
    <property type="match status" value="1"/>
</dbReference>
<gene>
    <name evidence="3" type="ORF">ENX68_07785</name>
</gene>
<evidence type="ECO:0000313" key="3">
    <source>
        <dbReference type="EMBL" id="HGE78873.1"/>
    </source>
</evidence>
<comment type="similarity">
    <text evidence="1">Belongs to the CapA family.</text>
</comment>
<dbReference type="PANTHER" id="PTHR33393:SF12">
    <property type="entry name" value="CAPSULE BIOSYNTHESIS PROTEIN CAPA"/>
    <property type="match status" value="1"/>
</dbReference>
<name>A0A7V3RIH9_UNCW3</name>
<sequence length="363" mass="41990">MIIFFFVSQITNLNDFLLANFKNEVTIVSVGDIFIHKSVLESAYDVRKKSYDFNPCFEYVKDYLNSPDLATAWFGGVLDSTGPYTGYPRFKTPKELSRALRINGFDILFRTNHTLDYGLKGLRTTTKILKEDSLIQIGAYISEEESKEVYVFKRNGIKIGFLSYTYGTNGIPIPKPWMVKLIVLEEIKKDIEKARPLCDFIIVALHFGIEYERYPNKEQKRIVKKICEMGADMIIGSHPHVLQPVEFIEVDNRKIFVAYSLGNFFCGQRKRYTDTGIMLRYTIAKDSAKTYLKEVRYIPTYVAKYRVNSKYEFKILPIAKAIKLYTEGHLKFIGEKNYKGMISALHETKIHIDNPVINFTAEE</sequence>
<dbReference type="InterPro" id="IPR052169">
    <property type="entry name" value="CW_Biosynth-Accessory"/>
</dbReference>
<dbReference type="EMBL" id="DTOZ01000187">
    <property type="protein sequence ID" value="HGE78873.1"/>
    <property type="molecule type" value="Genomic_DNA"/>
</dbReference>
<proteinExistence type="inferred from homology"/>
<feature type="domain" description="Capsule synthesis protein CapA" evidence="2">
    <location>
        <begin position="26"/>
        <end position="268"/>
    </location>
</feature>
<dbReference type="InterPro" id="IPR019079">
    <property type="entry name" value="Capsule_synth_CapA"/>
</dbReference>
<dbReference type="SUPFAM" id="SSF56300">
    <property type="entry name" value="Metallo-dependent phosphatases"/>
    <property type="match status" value="1"/>
</dbReference>
<evidence type="ECO:0000256" key="1">
    <source>
        <dbReference type="ARBA" id="ARBA00005662"/>
    </source>
</evidence>
<evidence type="ECO:0000259" key="2">
    <source>
        <dbReference type="SMART" id="SM00854"/>
    </source>
</evidence>
<reference evidence="3" key="1">
    <citation type="journal article" date="2020" name="mSystems">
        <title>Genome- and Community-Level Interaction Insights into Carbon Utilization and Element Cycling Functions of Hydrothermarchaeota in Hydrothermal Sediment.</title>
        <authorList>
            <person name="Zhou Z."/>
            <person name="Liu Y."/>
            <person name="Xu W."/>
            <person name="Pan J."/>
            <person name="Luo Z.H."/>
            <person name="Li M."/>
        </authorList>
    </citation>
    <scope>NUCLEOTIDE SEQUENCE [LARGE SCALE GENOMIC DNA]</scope>
    <source>
        <strain evidence="3">SpSt-961</strain>
    </source>
</reference>
<accession>A0A7V3RIH9</accession>
<dbReference type="Gene3D" id="3.60.21.10">
    <property type="match status" value="1"/>
</dbReference>
<dbReference type="PANTHER" id="PTHR33393">
    <property type="entry name" value="POLYGLUTAMINE SYNTHESIS ACCESSORY PROTEIN RV0574C-RELATED"/>
    <property type="match status" value="1"/>
</dbReference>
<dbReference type="SMART" id="SM00854">
    <property type="entry name" value="PGA_cap"/>
    <property type="match status" value="1"/>
</dbReference>
<dbReference type="CDD" id="cd07381">
    <property type="entry name" value="MPP_CapA"/>
    <property type="match status" value="1"/>
</dbReference>
<organism evidence="3">
    <name type="scientific">candidate division WOR-3 bacterium</name>
    <dbReference type="NCBI Taxonomy" id="2052148"/>
    <lineage>
        <taxon>Bacteria</taxon>
        <taxon>Bacteria division WOR-3</taxon>
    </lineage>
</organism>